<evidence type="ECO:0000256" key="1">
    <source>
        <dbReference type="SAM" id="MobiDB-lite"/>
    </source>
</evidence>
<reference evidence="2" key="1">
    <citation type="submission" date="2018-05" db="EMBL/GenBank/DDBJ databases">
        <authorList>
            <person name="Lanie J.A."/>
            <person name="Ng W.-L."/>
            <person name="Kazmierczak K.M."/>
            <person name="Andrzejewski T.M."/>
            <person name="Davidsen T.M."/>
            <person name="Wayne K.J."/>
            <person name="Tettelin H."/>
            <person name="Glass J.I."/>
            <person name="Rusch D."/>
            <person name="Podicherti R."/>
            <person name="Tsui H.-C.T."/>
            <person name="Winkler M.E."/>
        </authorList>
    </citation>
    <scope>NUCLEOTIDE SEQUENCE</scope>
</reference>
<accession>A0A383CT96</accession>
<feature type="region of interest" description="Disordered" evidence="1">
    <location>
        <begin position="25"/>
        <end position="63"/>
    </location>
</feature>
<gene>
    <name evidence="2" type="ORF">METZ01_LOCUS487732</name>
</gene>
<sequence>MKLITRVLIVVIAFFMSTSVVDAQSKGQDSIEKSKPKKTKKVDKSKFKSSNVKVKTSKGKKDKYQQGVISPVVKEAKYKNGESFDSDVEFKTCLDDQKNKASWYQKKYGFGKSYDKWQKGQSLSSLDKKRILSQASKCVKSGPKKTDIPQPNEGKKASPKGKGKIEKGGTKGKVG</sequence>
<protein>
    <submittedName>
        <fullName evidence="2">Uncharacterized protein</fullName>
    </submittedName>
</protein>
<name>A0A383CT96_9ZZZZ</name>
<dbReference type="EMBL" id="UINC01211114">
    <property type="protein sequence ID" value="SVE34878.1"/>
    <property type="molecule type" value="Genomic_DNA"/>
</dbReference>
<feature type="region of interest" description="Disordered" evidence="1">
    <location>
        <begin position="134"/>
        <end position="175"/>
    </location>
</feature>
<evidence type="ECO:0000313" key="2">
    <source>
        <dbReference type="EMBL" id="SVE34878.1"/>
    </source>
</evidence>
<dbReference type="AlphaFoldDB" id="A0A383CT96"/>
<organism evidence="2">
    <name type="scientific">marine metagenome</name>
    <dbReference type="NCBI Taxonomy" id="408172"/>
    <lineage>
        <taxon>unclassified sequences</taxon>
        <taxon>metagenomes</taxon>
        <taxon>ecological metagenomes</taxon>
    </lineage>
</organism>
<proteinExistence type="predicted"/>